<proteinExistence type="predicted"/>
<organism evidence="1 2">
    <name type="scientific">Ascaris lumbricoides</name>
    <name type="common">Giant roundworm</name>
    <dbReference type="NCBI Taxonomy" id="6252"/>
    <lineage>
        <taxon>Eukaryota</taxon>
        <taxon>Metazoa</taxon>
        <taxon>Ecdysozoa</taxon>
        <taxon>Nematoda</taxon>
        <taxon>Chromadorea</taxon>
        <taxon>Rhabditida</taxon>
        <taxon>Spirurina</taxon>
        <taxon>Ascaridomorpha</taxon>
        <taxon>Ascaridoidea</taxon>
        <taxon>Ascarididae</taxon>
        <taxon>Ascaris</taxon>
    </lineage>
</organism>
<protein>
    <submittedName>
        <fullName evidence="2">Uncharacterized protein</fullName>
    </submittedName>
</protein>
<keyword evidence="1" id="KW-1185">Reference proteome</keyword>
<sequence length="74" mass="8654">MVKPLVEFVASLHKNRTDDRTLQRCCQASIRGDVVSIRIEFNEEGQYGLDIYTSSQLIFFIDLLFSLTALRERW</sequence>
<reference evidence="2" key="1">
    <citation type="submission" date="2017-02" db="UniProtKB">
        <authorList>
            <consortium name="WormBaseParasite"/>
        </authorList>
    </citation>
    <scope>IDENTIFICATION</scope>
</reference>
<evidence type="ECO:0000313" key="2">
    <source>
        <dbReference type="WBParaSite" id="ALUE_0000486501-mRNA-1"/>
    </source>
</evidence>
<dbReference type="WBParaSite" id="ALUE_0000486501-mRNA-1">
    <property type="protein sequence ID" value="ALUE_0000486501-mRNA-1"/>
    <property type="gene ID" value="ALUE_0000486501"/>
</dbReference>
<evidence type="ECO:0000313" key="1">
    <source>
        <dbReference type="Proteomes" id="UP000036681"/>
    </source>
</evidence>
<dbReference type="Proteomes" id="UP000036681">
    <property type="component" value="Unplaced"/>
</dbReference>
<accession>A0A0M3HRE6</accession>
<dbReference type="AlphaFoldDB" id="A0A0M3HRE6"/>
<name>A0A0M3HRE6_ASCLU</name>